<feature type="region of interest" description="Disordered" evidence="1">
    <location>
        <begin position="109"/>
        <end position="140"/>
    </location>
</feature>
<dbReference type="Proteomes" id="UP000258309">
    <property type="component" value="Unassembled WGS sequence"/>
</dbReference>
<dbReference type="AlphaFoldDB" id="A0A3E2HKN8"/>
<dbReference type="EMBL" id="NCSJ02000027">
    <property type="protein sequence ID" value="RFU33957.1"/>
    <property type="molecule type" value="Genomic_DNA"/>
</dbReference>
<evidence type="ECO:0000313" key="3">
    <source>
        <dbReference type="Proteomes" id="UP000258309"/>
    </source>
</evidence>
<evidence type="ECO:0000313" key="2">
    <source>
        <dbReference type="EMBL" id="RFU33957.1"/>
    </source>
</evidence>
<feature type="non-terminal residue" evidence="2">
    <location>
        <position position="168"/>
    </location>
</feature>
<organism evidence="2 3">
    <name type="scientific">Scytalidium lignicola</name>
    <name type="common">Hyphomycete</name>
    <dbReference type="NCBI Taxonomy" id="5539"/>
    <lineage>
        <taxon>Eukaryota</taxon>
        <taxon>Fungi</taxon>
        <taxon>Dikarya</taxon>
        <taxon>Ascomycota</taxon>
        <taxon>Pezizomycotina</taxon>
        <taxon>Leotiomycetes</taxon>
        <taxon>Leotiomycetes incertae sedis</taxon>
        <taxon>Scytalidium</taxon>
    </lineage>
</organism>
<dbReference type="InterPro" id="IPR017853">
    <property type="entry name" value="GH"/>
</dbReference>
<accession>A0A3E2HKN8</accession>
<comment type="caution">
    <text evidence="2">The sequence shown here is derived from an EMBL/GenBank/DDBJ whole genome shotgun (WGS) entry which is preliminary data.</text>
</comment>
<proteinExistence type="predicted"/>
<feature type="compositionally biased region" description="Low complexity" evidence="1">
    <location>
        <begin position="109"/>
        <end position="134"/>
    </location>
</feature>
<dbReference type="OrthoDB" id="6020543at2759"/>
<reference evidence="2 3" key="1">
    <citation type="submission" date="2018-05" db="EMBL/GenBank/DDBJ databases">
        <title>Draft genome sequence of Scytalidium lignicola DSM 105466, a ubiquitous saprotrophic fungus.</title>
        <authorList>
            <person name="Buettner E."/>
            <person name="Gebauer A.M."/>
            <person name="Hofrichter M."/>
            <person name="Liers C."/>
            <person name="Kellner H."/>
        </authorList>
    </citation>
    <scope>NUCLEOTIDE SEQUENCE [LARGE SCALE GENOMIC DNA]</scope>
    <source>
        <strain evidence="2 3">DSM 105466</strain>
    </source>
</reference>
<evidence type="ECO:0000256" key="1">
    <source>
        <dbReference type="SAM" id="MobiDB-lite"/>
    </source>
</evidence>
<name>A0A3E2HKN8_SCYLI</name>
<dbReference type="STRING" id="5539.A0A3E2HKN8"/>
<sequence length="168" mass="18098">MIAQTQFDIIWVQYYNTPQCSARNWASANPNYLSTGIEQLNGFSHDIWANFLVGTASANAKLHIGLPRATTTKDLRTDFYLNVTEMSGLVKASATAPYRNSSSTCLPATGTITTTSPTSKPTTTGNTTISWPPSTTSPPPVVITPTPIQPGMTTNRDSFHLVTSMLGI</sequence>
<feature type="non-terminal residue" evidence="2">
    <location>
        <position position="1"/>
    </location>
</feature>
<dbReference type="Gene3D" id="3.20.20.80">
    <property type="entry name" value="Glycosidases"/>
    <property type="match status" value="1"/>
</dbReference>
<gene>
    <name evidence="2" type="ORF">B7463_g2381</name>
</gene>
<protein>
    <submittedName>
        <fullName evidence="2">Uncharacterized protein</fullName>
    </submittedName>
</protein>
<keyword evidence="3" id="KW-1185">Reference proteome</keyword>
<dbReference type="SUPFAM" id="SSF51445">
    <property type="entry name" value="(Trans)glycosidases"/>
    <property type="match status" value="1"/>
</dbReference>